<sequence length="207" mass="22186">MTNTIRYSLFSLAVVFSFSFMGLVIADDSESECPTTGKYTGELRNAMDATITENPSVANLPNIEDASGKKENAKIFLVLVATKLKSTGFNATAEVLNGNDNPSTGDIIALWKEGDAKMERYDAIQGDPQKTIGSASQTIFAGLIPLNCTTDGGGKGCKCESNVQPIDAGSTFTERTIPGIPEGYMGLDQLLVFFLNWSKYILGIAVF</sequence>
<comment type="caution">
    <text evidence="2">The sequence shown here is derived from an EMBL/GenBank/DDBJ whole genome shotgun (WGS) entry which is preliminary data.</text>
</comment>
<feature type="signal peptide" evidence="1">
    <location>
        <begin position="1"/>
        <end position="26"/>
    </location>
</feature>
<proteinExistence type="predicted"/>
<feature type="chain" id="PRO_5002533818" evidence="1">
    <location>
        <begin position="27"/>
        <end position="207"/>
    </location>
</feature>
<evidence type="ECO:0000256" key="1">
    <source>
        <dbReference type="SAM" id="SignalP"/>
    </source>
</evidence>
<dbReference type="EMBL" id="LBXD01000021">
    <property type="protein sequence ID" value="KKR23374.1"/>
    <property type="molecule type" value="Genomic_DNA"/>
</dbReference>
<organism evidence="2 3">
    <name type="scientific">Candidatus Yanofskybacteria bacterium GW2011_GWD2_39_48</name>
    <dbReference type="NCBI Taxonomy" id="1619031"/>
    <lineage>
        <taxon>Bacteria</taxon>
        <taxon>Candidatus Yanofskyibacteriota</taxon>
    </lineage>
</organism>
<accession>A0A0G0P542</accession>
<protein>
    <submittedName>
        <fullName evidence="2">Uncharacterized protein</fullName>
    </submittedName>
</protein>
<evidence type="ECO:0000313" key="2">
    <source>
        <dbReference type="EMBL" id="KKR23374.1"/>
    </source>
</evidence>
<name>A0A0G0P542_9BACT</name>
<dbReference type="AlphaFoldDB" id="A0A0G0P542"/>
<evidence type="ECO:0000313" key="3">
    <source>
        <dbReference type="Proteomes" id="UP000034764"/>
    </source>
</evidence>
<feature type="non-terminal residue" evidence="2">
    <location>
        <position position="207"/>
    </location>
</feature>
<gene>
    <name evidence="2" type="ORF">UT53_C0021G0001</name>
</gene>
<reference evidence="2 3" key="1">
    <citation type="journal article" date="2015" name="Nature">
        <title>rRNA introns, odd ribosomes, and small enigmatic genomes across a large radiation of phyla.</title>
        <authorList>
            <person name="Brown C.T."/>
            <person name="Hug L.A."/>
            <person name="Thomas B.C."/>
            <person name="Sharon I."/>
            <person name="Castelle C.J."/>
            <person name="Singh A."/>
            <person name="Wilkins M.J."/>
            <person name="Williams K.H."/>
            <person name="Banfield J.F."/>
        </authorList>
    </citation>
    <scope>NUCLEOTIDE SEQUENCE [LARGE SCALE GENOMIC DNA]</scope>
</reference>
<keyword evidence="1" id="KW-0732">Signal</keyword>
<dbReference type="Proteomes" id="UP000034764">
    <property type="component" value="Unassembled WGS sequence"/>
</dbReference>